<reference evidence="2" key="1">
    <citation type="submission" date="2020-06" db="EMBL/GenBank/DDBJ databases">
        <authorList>
            <person name="Li T."/>
            <person name="Hu X."/>
            <person name="Zhang T."/>
            <person name="Song X."/>
            <person name="Zhang H."/>
            <person name="Dai N."/>
            <person name="Sheng W."/>
            <person name="Hou X."/>
            <person name="Wei L."/>
        </authorList>
    </citation>
    <scope>NUCLEOTIDE SEQUENCE</scope>
    <source>
        <strain evidence="2">G01</strain>
        <tissue evidence="2">Leaf</tissue>
    </source>
</reference>
<evidence type="ECO:0000313" key="2">
    <source>
        <dbReference type="EMBL" id="KAL0283548.1"/>
    </source>
</evidence>
<sequence length="55" mass="6320">MLQPPRRKARGPEAGRGRRKRERERSTQPLPAPRAPLLPPMKRAKGKGRLEVLRD</sequence>
<protein>
    <submittedName>
        <fullName evidence="2">Uncharacterized protein</fullName>
    </submittedName>
</protein>
<dbReference type="EMBL" id="JACGWK010001715">
    <property type="protein sequence ID" value="KAL0283548.1"/>
    <property type="molecule type" value="Genomic_DNA"/>
</dbReference>
<reference evidence="2" key="2">
    <citation type="journal article" date="2024" name="Plant">
        <title>Genomic evolution and insights into agronomic trait innovations of Sesamum species.</title>
        <authorList>
            <person name="Miao H."/>
            <person name="Wang L."/>
            <person name="Qu L."/>
            <person name="Liu H."/>
            <person name="Sun Y."/>
            <person name="Le M."/>
            <person name="Wang Q."/>
            <person name="Wei S."/>
            <person name="Zheng Y."/>
            <person name="Lin W."/>
            <person name="Duan Y."/>
            <person name="Cao H."/>
            <person name="Xiong S."/>
            <person name="Wang X."/>
            <person name="Wei L."/>
            <person name="Li C."/>
            <person name="Ma Q."/>
            <person name="Ju M."/>
            <person name="Zhao R."/>
            <person name="Li G."/>
            <person name="Mu C."/>
            <person name="Tian Q."/>
            <person name="Mei H."/>
            <person name="Zhang T."/>
            <person name="Gao T."/>
            <person name="Zhang H."/>
        </authorList>
    </citation>
    <scope>NUCLEOTIDE SEQUENCE</scope>
    <source>
        <strain evidence="2">G01</strain>
    </source>
</reference>
<feature type="region of interest" description="Disordered" evidence="1">
    <location>
        <begin position="1"/>
        <end position="55"/>
    </location>
</feature>
<proteinExistence type="predicted"/>
<evidence type="ECO:0000256" key="1">
    <source>
        <dbReference type="SAM" id="MobiDB-lite"/>
    </source>
</evidence>
<organism evidence="2">
    <name type="scientific">Sesamum angustifolium</name>
    <dbReference type="NCBI Taxonomy" id="2727405"/>
    <lineage>
        <taxon>Eukaryota</taxon>
        <taxon>Viridiplantae</taxon>
        <taxon>Streptophyta</taxon>
        <taxon>Embryophyta</taxon>
        <taxon>Tracheophyta</taxon>
        <taxon>Spermatophyta</taxon>
        <taxon>Magnoliopsida</taxon>
        <taxon>eudicotyledons</taxon>
        <taxon>Gunneridae</taxon>
        <taxon>Pentapetalae</taxon>
        <taxon>asterids</taxon>
        <taxon>lamiids</taxon>
        <taxon>Lamiales</taxon>
        <taxon>Pedaliaceae</taxon>
        <taxon>Sesamum</taxon>
    </lineage>
</organism>
<name>A0AAW2IPS8_9LAMI</name>
<accession>A0AAW2IPS8</accession>
<comment type="caution">
    <text evidence="2">The sequence shown here is derived from an EMBL/GenBank/DDBJ whole genome shotgun (WGS) entry which is preliminary data.</text>
</comment>
<gene>
    <name evidence="2" type="ORF">Sangu_2882700</name>
</gene>
<dbReference type="AlphaFoldDB" id="A0AAW2IPS8"/>
<feature type="compositionally biased region" description="Pro residues" evidence="1">
    <location>
        <begin position="30"/>
        <end position="39"/>
    </location>
</feature>